<keyword evidence="3" id="KW-1185">Reference proteome</keyword>
<dbReference type="AlphaFoldDB" id="A0AA86TH97"/>
<evidence type="ECO:0000313" key="3">
    <source>
        <dbReference type="Proteomes" id="UP001642409"/>
    </source>
</evidence>
<sequence length="127" mass="14899">MVQSDFDCCSAYEQLGVLHLVVLIFSRHITVQTVYEILVGLFRLDRYFYTVFPFPQIFQECKQLRILSSNCTINQLARIHLEETTYGLQEISSKYIEDLRLESKDILLEKRLADILLFKPVQTSLSF</sequence>
<evidence type="ECO:0000313" key="1">
    <source>
        <dbReference type="EMBL" id="CAI9918474.1"/>
    </source>
</evidence>
<reference evidence="2 3" key="2">
    <citation type="submission" date="2024-07" db="EMBL/GenBank/DDBJ databases">
        <authorList>
            <person name="Akdeniz Z."/>
        </authorList>
    </citation>
    <scope>NUCLEOTIDE SEQUENCE [LARGE SCALE GENOMIC DNA]</scope>
</reference>
<accession>A0AA86TH97</accession>
<name>A0AA86TH97_9EUKA</name>
<reference evidence="1" key="1">
    <citation type="submission" date="2023-06" db="EMBL/GenBank/DDBJ databases">
        <authorList>
            <person name="Kurt Z."/>
        </authorList>
    </citation>
    <scope>NUCLEOTIDE SEQUENCE</scope>
</reference>
<dbReference type="EMBL" id="CATOUU010000158">
    <property type="protein sequence ID" value="CAI9918474.1"/>
    <property type="molecule type" value="Genomic_DNA"/>
</dbReference>
<organism evidence="1">
    <name type="scientific">Hexamita inflata</name>
    <dbReference type="NCBI Taxonomy" id="28002"/>
    <lineage>
        <taxon>Eukaryota</taxon>
        <taxon>Metamonada</taxon>
        <taxon>Diplomonadida</taxon>
        <taxon>Hexamitidae</taxon>
        <taxon>Hexamitinae</taxon>
        <taxon>Hexamita</taxon>
    </lineage>
</organism>
<comment type="caution">
    <text evidence="1">The sequence shown here is derived from an EMBL/GenBank/DDBJ whole genome shotgun (WGS) entry which is preliminary data.</text>
</comment>
<protein>
    <submittedName>
        <fullName evidence="2">Hypothetical_protein</fullName>
    </submittedName>
</protein>
<dbReference type="EMBL" id="CAXDID020000271">
    <property type="protein sequence ID" value="CAL6068166.1"/>
    <property type="molecule type" value="Genomic_DNA"/>
</dbReference>
<gene>
    <name evidence="2" type="ORF">HINF_LOCUS53371</name>
    <name evidence="1" type="ORF">HINF_LOCUS6119</name>
</gene>
<dbReference type="Proteomes" id="UP001642409">
    <property type="component" value="Unassembled WGS sequence"/>
</dbReference>
<proteinExistence type="predicted"/>
<evidence type="ECO:0000313" key="2">
    <source>
        <dbReference type="EMBL" id="CAL6068166.1"/>
    </source>
</evidence>